<evidence type="ECO:0000313" key="6">
    <source>
        <dbReference type="Proteomes" id="UP001152320"/>
    </source>
</evidence>
<organism evidence="5 6">
    <name type="scientific">Holothuria leucospilota</name>
    <name type="common">Black long sea cucumber</name>
    <name type="synonym">Mertensiothuria leucospilota</name>
    <dbReference type="NCBI Taxonomy" id="206669"/>
    <lineage>
        <taxon>Eukaryota</taxon>
        <taxon>Metazoa</taxon>
        <taxon>Echinodermata</taxon>
        <taxon>Eleutherozoa</taxon>
        <taxon>Echinozoa</taxon>
        <taxon>Holothuroidea</taxon>
        <taxon>Aspidochirotacea</taxon>
        <taxon>Aspidochirotida</taxon>
        <taxon>Holothuriidae</taxon>
        <taxon>Holothuria</taxon>
    </lineage>
</organism>
<sequence>MTHHTQIEVSVMLRNRLAFKRANILNITNYQDFHMNQSKMKSEVQTAVDYIRSHLYNKLPRRRVDVLAEELEQALYDKFAGHWYPGYPNKGSGYRCIRISQQKVDDAVKSAVIRSGLEIHEVVENLPGDLCIWIDPGEVSYRITEKGVVTVIYKKEEEESIPSSDELESPAEPSPNVCPIPDSLSSSLQGLHLSSASTATNQSSATARPGSLTFTAASFAQTKFGSTKRKDIGKKIDFQQLSPSEFANYMRQRSVMKSYRNHAHVHPQRSPTLSPNAREFIPDTGFNRMPSPTHTSWGIMEQPSQPFGGQFSLGNSLSVPHLGVGYGDSDAWFVPSDTWSVGSSGSESAFTQNPLITAS</sequence>
<feature type="domain" description="Anti-proliferative protein" evidence="4">
    <location>
        <begin position="40"/>
        <end position="146"/>
    </location>
</feature>
<reference evidence="5" key="1">
    <citation type="submission" date="2021-10" db="EMBL/GenBank/DDBJ databases">
        <title>Tropical sea cucumber genome reveals ecological adaptation and Cuvierian tubules defense mechanism.</title>
        <authorList>
            <person name="Chen T."/>
        </authorList>
    </citation>
    <scope>NUCLEOTIDE SEQUENCE</scope>
    <source>
        <strain evidence="5">Nanhai2018</strain>
        <tissue evidence="5">Muscle</tissue>
    </source>
</reference>
<dbReference type="InterPro" id="IPR036054">
    <property type="entry name" value="BTG-like_sf"/>
</dbReference>
<dbReference type="SUPFAM" id="SSF160696">
    <property type="entry name" value="BTG domain-like"/>
    <property type="match status" value="1"/>
</dbReference>
<dbReference type="GO" id="GO:0003714">
    <property type="term" value="F:transcription corepressor activity"/>
    <property type="evidence" value="ECO:0007669"/>
    <property type="project" value="TreeGrafter"/>
</dbReference>
<comment type="similarity">
    <text evidence="1">Belongs to the BTG family.</text>
</comment>
<protein>
    <submittedName>
        <fullName evidence="5">Protein Tob2</fullName>
    </submittedName>
</protein>
<dbReference type="Proteomes" id="UP001152320">
    <property type="component" value="Chromosome 8"/>
</dbReference>
<dbReference type="PANTHER" id="PTHR17537">
    <property type="entry name" value="TRANSDUCER OF ERBB2 TOB"/>
    <property type="match status" value="1"/>
</dbReference>
<comment type="caution">
    <text evidence="5">The sequence shown here is derived from an EMBL/GenBank/DDBJ whole genome shotgun (WGS) entry which is preliminary data.</text>
</comment>
<dbReference type="AlphaFoldDB" id="A0A9Q1H9U1"/>
<dbReference type="GO" id="GO:0005634">
    <property type="term" value="C:nucleus"/>
    <property type="evidence" value="ECO:0007669"/>
    <property type="project" value="TreeGrafter"/>
</dbReference>
<dbReference type="Pfam" id="PF07742">
    <property type="entry name" value="BTG"/>
    <property type="match status" value="1"/>
</dbReference>
<dbReference type="OrthoDB" id="19928at2759"/>
<dbReference type="SMART" id="SM00099">
    <property type="entry name" value="btg1"/>
    <property type="match status" value="1"/>
</dbReference>
<evidence type="ECO:0000259" key="4">
    <source>
        <dbReference type="SMART" id="SM00099"/>
    </source>
</evidence>
<evidence type="ECO:0000256" key="2">
    <source>
        <dbReference type="ARBA" id="ARBA00022553"/>
    </source>
</evidence>
<name>A0A9Q1H9U1_HOLLE</name>
<proteinExistence type="inferred from homology"/>
<dbReference type="PRINTS" id="PR00310">
    <property type="entry name" value="ANTIPRLFBTG1"/>
</dbReference>
<dbReference type="PANTHER" id="PTHR17537:SF5">
    <property type="entry name" value="TRANSDUCER OF ERBB2, ISOFORM A"/>
    <property type="match status" value="1"/>
</dbReference>
<dbReference type="Gene3D" id="3.90.640.90">
    <property type="entry name" value="Anti-proliferative protein, N-terminal domain"/>
    <property type="match status" value="1"/>
</dbReference>
<dbReference type="InterPro" id="IPR015676">
    <property type="entry name" value="Tob1/2"/>
</dbReference>
<keyword evidence="2" id="KW-0597">Phosphoprotein</keyword>
<feature type="region of interest" description="Disordered" evidence="3">
    <location>
        <begin position="159"/>
        <end position="181"/>
    </location>
</feature>
<evidence type="ECO:0000313" key="5">
    <source>
        <dbReference type="EMBL" id="KAJ8037546.1"/>
    </source>
</evidence>
<dbReference type="GO" id="GO:0005737">
    <property type="term" value="C:cytoplasm"/>
    <property type="evidence" value="ECO:0007669"/>
    <property type="project" value="TreeGrafter"/>
</dbReference>
<dbReference type="InterPro" id="IPR002087">
    <property type="entry name" value="Anti_prolifrtn"/>
</dbReference>
<keyword evidence="6" id="KW-1185">Reference proteome</keyword>
<gene>
    <name evidence="5" type="ORF">HOLleu_18385</name>
</gene>
<evidence type="ECO:0000256" key="3">
    <source>
        <dbReference type="SAM" id="MobiDB-lite"/>
    </source>
</evidence>
<dbReference type="EMBL" id="JAIZAY010000008">
    <property type="protein sequence ID" value="KAJ8037546.1"/>
    <property type="molecule type" value="Genomic_DNA"/>
</dbReference>
<evidence type="ECO:0000256" key="1">
    <source>
        <dbReference type="ARBA" id="ARBA00007989"/>
    </source>
</evidence>
<accession>A0A9Q1H9U1</accession>